<evidence type="ECO:0000256" key="5">
    <source>
        <dbReference type="ARBA" id="ARBA00022989"/>
    </source>
</evidence>
<dbReference type="InterPro" id="IPR001750">
    <property type="entry name" value="ND/Mrp_TM"/>
</dbReference>
<protein>
    <submittedName>
        <fullName evidence="10">Cation:proton antiporter</fullName>
    </submittedName>
</protein>
<feature type="transmembrane region" description="Helical" evidence="8">
    <location>
        <begin position="108"/>
        <end position="136"/>
    </location>
</feature>
<feature type="transmembrane region" description="Helical" evidence="8">
    <location>
        <begin position="161"/>
        <end position="182"/>
    </location>
</feature>
<name>A0A512HBG9_9PROT</name>
<keyword evidence="11" id="KW-1185">Reference proteome</keyword>
<evidence type="ECO:0000256" key="8">
    <source>
        <dbReference type="SAM" id="Phobius"/>
    </source>
</evidence>
<feature type="transmembrane region" description="Helical" evidence="8">
    <location>
        <begin position="276"/>
        <end position="293"/>
    </location>
</feature>
<feature type="transmembrane region" description="Helical" evidence="8">
    <location>
        <begin position="241"/>
        <end position="264"/>
    </location>
</feature>
<dbReference type="OrthoDB" id="9811798at2"/>
<dbReference type="PANTHER" id="PTHR42703:SF1">
    <property type="entry name" value="NA(+)_H(+) ANTIPORTER SUBUNIT D1"/>
    <property type="match status" value="1"/>
</dbReference>
<dbReference type="PANTHER" id="PTHR42703">
    <property type="entry name" value="NADH DEHYDROGENASE"/>
    <property type="match status" value="1"/>
</dbReference>
<dbReference type="RefSeq" id="WP_147164834.1">
    <property type="nucleotide sequence ID" value="NZ_BJZO01000113.1"/>
</dbReference>
<feature type="transmembrane region" description="Helical" evidence="8">
    <location>
        <begin position="72"/>
        <end position="96"/>
    </location>
</feature>
<keyword evidence="6 8" id="KW-0472">Membrane</keyword>
<evidence type="ECO:0000256" key="7">
    <source>
        <dbReference type="RuleBase" id="RU000320"/>
    </source>
</evidence>
<feature type="transmembrane region" description="Helical" evidence="8">
    <location>
        <begin position="465"/>
        <end position="484"/>
    </location>
</feature>
<feature type="transmembrane region" description="Helical" evidence="8">
    <location>
        <begin position="31"/>
        <end position="51"/>
    </location>
</feature>
<dbReference type="PRINTS" id="PR01434">
    <property type="entry name" value="NADHDHGNASE5"/>
</dbReference>
<evidence type="ECO:0000259" key="9">
    <source>
        <dbReference type="Pfam" id="PF00361"/>
    </source>
</evidence>
<dbReference type="GO" id="GO:0005886">
    <property type="term" value="C:plasma membrane"/>
    <property type="evidence" value="ECO:0007669"/>
    <property type="project" value="UniProtKB-SubCell"/>
</dbReference>
<evidence type="ECO:0000256" key="2">
    <source>
        <dbReference type="ARBA" id="ARBA00005346"/>
    </source>
</evidence>
<feature type="transmembrane region" description="Helical" evidence="8">
    <location>
        <begin position="202"/>
        <end position="221"/>
    </location>
</feature>
<sequence length="496" mass="51900">MSVLAWIVATPLLGAVLIALARRPFTRDLTLLLIALATLAQVLPLISPVLAGERPAVTLATVMPGIDITLSVEPLGLIFALVASILWVVASLYAIGYVRANALPAPKRFHACFALAIGAALGVALADNLFTLFLFYETLTLTTYPLVTHGGSPEAVRAGRVYLGILLSTSIGLFLLGIVWVFSLTGRLDFVPGGLLNGVIEGPALAVLLGLFVFGIGKAALMPVHRWLPAAMVAPAPVSALLHAVAVVKAGVFTVLKVIVYTFGPDLLANTPAAHWLMYVAGFSVIAASLIAWRQDNLKARLAYSTISQLAYIVLGASLFVPAALTGAAVHLVAHAFAKITLFFAAGAITTATGMTRVSQMNGLGRRLPWTMAFFSIAALSMIGVPPTAGFVSKWLLLGGAFDAQAWVAVGVLILSTVLNAAYFLPIVHAAWFRPPSADPPDDDSHEAHGAHAHGAVSRTGEAPFLLLLAMGLSTLGVGALFVWPDLPVALARSLP</sequence>
<organism evidence="10 11">
    <name type="scientific">Pararhodospirillum oryzae</name>
    <dbReference type="NCBI Taxonomy" id="478448"/>
    <lineage>
        <taxon>Bacteria</taxon>
        <taxon>Pseudomonadati</taxon>
        <taxon>Pseudomonadota</taxon>
        <taxon>Alphaproteobacteria</taxon>
        <taxon>Rhodospirillales</taxon>
        <taxon>Rhodospirillaceae</taxon>
        <taxon>Pararhodospirillum</taxon>
    </lineage>
</organism>
<feature type="domain" description="NADH:quinone oxidoreductase/Mrp antiporter transmembrane" evidence="9">
    <location>
        <begin position="126"/>
        <end position="419"/>
    </location>
</feature>
<dbReference type="Pfam" id="PF00361">
    <property type="entry name" value="Proton_antipo_M"/>
    <property type="match status" value="1"/>
</dbReference>
<evidence type="ECO:0000313" key="10">
    <source>
        <dbReference type="EMBL" id="GEO82806.1"/>
    </source>
</evidence>
<proteinExistence type="inferred from homology"/>
<dbReference type="EMBL" id="BJZO01000113">
    <property type="protein sequence ID" value="GEO82806.1"/>
    <property type="molecule type" value="Genomic_DNA"/>
</dbReference>
<gene>
    <name evidence="10" type="ORF">ROR02_29370</name>
</gene>
<keyword evidence="3" id="KW-1003">Cell membrane</keyword>
<comment type="subcellular location">
    <subcellularLocation>
        <location evidence="1">Cell membrane</location>
        <topology evidence="1">Multi-pass membrane protein</topology>
    </subcellularLocation>
    <subcellularLocation>
        <location evidence="7">Membrane</location>
        <topology evidence="7">Multi-pass membrane protein</topology>
    </subcellularLocation>
</comment>
<evidence type="ECO:0000313" key="11">
    <source>
        <dbReference type="Proteomes" id="UP000321567"/>
    </source>
</evidence>
<keyword evidence="5 8" id="KW-1133">Transmembrane helix</keyword>
<dbReference type="InterPro" id="IPR050586">
    <property type="entry name" value="CPA3_Na-H_Antiporter_D"/>
</dbReference>
<evidence type="ECO:0000256" key="3">
    <source>
        <dbReference type="ARBA" id="ARBA00022475"/>
    </source>
</evidence>
<dbReference type="AlphaFoldDB" id="A0A512HBG9"/>
<accession>A0A512HBG9</accession>
<comment type="similarity">
    <text evidence="2">Belongs to the CPA3 antiporters (TC 2.A.63) subunit D family.</text>
</comment>
<keyword evidence="4 7" id="KW-0812">Transmembrane</keyword>
<feature type="transmembrane region" description="Helical" evidence="8">
    <location>
        <begin position="404"/>
        <end position="425"/>
    </location>
</feature>
<comment type="caution">
    <text evidence="10">The sequence shown here is derived from an EMBL/GenBank/DDBJ whole genome shotgun (WGS) entry which is preliminary data.</text>
</comment>
<reference evidence="10 11" key="1">
    <citation type="submission" date="2019-07" db="EMBL/GenBank/DDBJ databases">
        <title>Whole genome shotgun sequence of Rhodospirillum oryzae NBRC 107573.</title>
        <authorList>
            <person name="Hosoyama A."/>
            <person name="Uohara A."/>
            <person name="Ohji S."/>
            <person name="Ichikawa N."/>
        </authorList>
    </citation>
    <scope>NUCLEOTIDE SEQUENCE [LARGE SCALE GENOMIC DNA]</scope>
    <source>
        <strain evidence="10 11">NBRC 107573</strain>
    </source>
</reference>
<feature type="transmembrane region" description="Helical" evidence="8">
    <location>
        <begin position="340"/>
        <end position="358"/>
    </location>
</feature>
<evidence type="ECO:0000256" key="4">
    <source>
        <dbReference type="ARBA" id="ARBA00022692"/>
    </source>
</evidence>
<dbReference type="Proteomes" id="UP000321567">
    <property type="component" value="Unassembled WGS sequence"/>
</dbReference>
<evidence type="ECO:0000256" key="1">
    <source>
        <dbReference type="ARBA" id="ARBA00004651"/>
    </source>
</evidence>
<feature type="transmembrane region" description="Helical" evidence="8">
    <location>
        <begin position="313"/>
        <end position="334"/>
    </location>
</feature>
<evidence type="ECO:0000256" key="6">
    <source>
        <dbReference type="ARBA" id="ARBA00023136"/>
    </source>
</evidence>
<feature type="transmembrane region" description="Helical" evidence="8">
    <location>
        <begin position="370"/>
        <end position="392"/>
    </location>
</feature>